<dbReference type="PRINTS" id="PR00723">
    <property type="entry name" value="SUBTILISIN"/>
</dbReference>
<dbReference type="Pfam" id="PF05922">
    <property type="entry name" value="Inhibitor_I9"/>
    <property type="match status" value="1"/>
</dbReference>
<keyword evidence="10" id="KW-1185">Reference proteome</keyword>
<evidence type="ECO:0000313" key="10">
    <source>
        <dbReference type="Proteomes" id="UP001428817"/>
    </source>
</evidence>
<dbReference type="EMBL" id="BAABJP010000001">
    <property type="protein sequence ID" value="GAA5145663.1"/>
    <property type="molecule type" value="Genomic_DNA"/>
</dbReference>
<dbReference type="InterPro" id="IPR050131">
    <property type="entry name" value="Peptidase_S8_subtilisin-like"/>
</dbReference>
<sequence length="375" mass="38223">MAGVLLLLLPAPTAAAQSEAVTGYVVRMATGESVDGAAAEAGAAPTKRYSRAVTGFAASMTNSQAVRLRTRRGVLAVEPDRRVPRAYEDSFRPAPAATQGNPANWGLDRIDQRQLPLDGTFTAEATGEGVHIYVLDTGIDIQHPDFGGRAVFNQNFAGGADGDCGGHGTVVAGIAGGALYGVAKRATLHAVKILDCDGGGQLSNMIAGVDWVANYAQHPAVAVLSWRYDQAPSDTLTEAVNHLVDSGVFVATSAGNTGADSCDLAPRSARNALVVANSTVDDQRASTSSTGGCVSLYAPGSGIVAPVPQGGTASFSGTSMSAPFAGGVAALYKQRFGDAQASAIKNWMVQQATPDAIQGGEIGGTADRLLFTGGL</sequence>
<dbReference type="CDD" id="cd04077">
    <property type="entry name" value="Peptidases_S8_PCSK9_ProteinaseK_like"/>
    <property type="match status" value="1"/>
</dbReference>
<evidence type="ECO:0000256" key="5">
    <source>
        <dbReference type="PROSITE-ProRule" id="PRU01240"/>
    </source>
</evidence>
<keyword evidence="2 5" id="KW-0645">Protease</keyword>
<dbReference type="InterPro" id="IPR022398">
    <property type="entry name" value="Peptidase_S8_His-AS"/>
</dbReference>
<dbReference type="PROSITE" id="PS00136">
    <property type="entry name" value="SUBTILASE_ASP"/>
    <property type="match status" value="1"/>
</dbReference>
<evidence type="ECO:0000256" key="6">
    <source>
        <dbReference type="SAM" id="SignalP"/>
    </source>
</evidence>
<evidence type="ECO:0000256" key="4">
    <source>
        <dbReference type="ARBA" id="ARBA00022825"/>
    </source>
</evidence>
<keyword evidence="3 5" id="KW-0378">Hydrolase</keyword>
<dbReference type="InterPro" id="IPR023827">
    <property type="entry name" value="Peptidase_S8_Asp-AS"/>
</dbReference>
<feature type="active site" description="Charge relay system" evidence="5">
    <location>
        <position position="167"/>
    </location>
</feature>
<evidence type="ECO:0000256" key="2">
    <source>
        <dbReference type="ARBA" id="ARBA00022670"/>
    </source>
</evidence>
<dbReference type="InterPro" id="IPR037045">
    <property type="entry name" value="S8pro/Inhibitor_I9_sf"/>
</dbReference>
<dbReference type="InterPro" id="IPR036852">
    <property type="entry name" value="Peptidase_S8/S53_dom_sf"/>
</dbReference>
<dbReference type="Gene3D" id="3.30.70.80">
    <property type="entry name" value="Peptidase S8 propeptide/proteinase inhibitor I9"/>
    <property type="match status" value="1"/>
</dbReference>
<comment type="similarity">
    <text evidence="1 5">Belongs to the peptidase S8 family.</text>
</comment>
<dbReference type="InterPro" id="IPR000209">
    <property type="entry name" value="Peptidase_S8/S53_dom"/>
</dbReference>
<feature type="chain" id="PRO_5045205089" description="Peptidase inhibitor I9" evidence="6">
    <location>
        <begin position="17"/>
        <end position="375"/>
    </location>
</feature>
<evidence type="ECO:0000313" key="9">
    <source>
        <dbReference type="EMBL" id="GAA5145663.1"/>
    </source>
</evidence>
<dbReference type="PANTHER" id="PTHR43806">
    <property type="entry name" value="PEPTIDASE S8"/>
    <property type="match status" value="1"/>
</dbReference>
<reference evidence="10" key="1">
    <citation type="journal article" date="2019" name="Int. J. Syst. Evol. Microbiol.">
        <title>The Global Catalogue of Microorganisms (GCM) 10K type strain sequencing project: providing services to taxonomists for standard genome sequencing and annotation.</title>
        <authorList>
            <consortium name="The Broad Institute Genomics Platform"/>
            <consortium name="The Broad Institute Genome Sequencing Center for Infectious Disease"/>
            <person name="Wu L."/>
            <person name="Ma J."/>
        </authorList>
    </citation>
    <scope>NUCLEOTIDE SEQUENCE [LARGE SCALE GENOMIC DNA]</scope>
    <source>
        <strain evidence="10">JCM 18303</strain>
    </source>
</reference>
<name>A0ABP9PFL8_9PSEU</name>
<dbReference type="Pfam" id="PF00082">
    <property type="entry name" value="Peptidase_S8"/>
    <property type="match status" value="1"/>
</dbReference>
<proteinExistence type="inferred from homology"/>
<feature type="active site" description="Charge relay system" evidence="5">
    <location>
        <position position="319"/>
    </location>
</feature>
<evidence type="ECO:0000256" key="1">
    <source>
        <dbReference type="ARBA" id="ARBA00011073"/>
    </source>
</evidence>
<feature type="active site" description="Charge relay system" evidence="5">
    <location>
        <position position="136"/>
    </location>
</feature>
<protein>
    <recommendedName>
        <fullName evidence="11">Peptidase inhibitor I9</fullName>
    </recommendedName>
</protein>
<evidence type="ECO:0000259" key="8">
    <source>
        <dbReference type="Pfam" id="PF05922"/>
    </source>
</evidence>
<dbReference type="InterPro" id="IPR010259">
    <property type="entry name" value="S8pro/Inhibitor_I9"/>
</dbReference>
<evidence type="ECO:0000259" key="7">
    <source>
        <dbReference type="Pfam" id="PF00082"/>
    </source>
</evidence>
<evidence type="ECO:0008006" key="11">
    <source>
        <dbReference type="Google" id="ProtNLM"/>
    </source>
</evidence>
<comment type="caution">
    <text evidence="9">The sequence shown here is derived from an EMBL/GenBank/DDBJ whole genome shotgun (WGS) entry which is preliminary data.</text>
</comment>
<dbReference type="Proteomes" id="UP001428817">
    <property type="component" value="Unassembled WGS sequence"/>
</dbReference>
<dbReference type="PANTHER" id="PTHR43806:SF11">
    <property type="entry name" value="CEREVISIN-RELATED"/>
    <property type="match status" value="1"/>
</dbReference>
<evidence type="ECO:0000256" key="3">
    <source>
        <dbReference type="ARBA" id="ARBA00022801"/>
    </source>
</evidence>
<keyword evidence="4 5" id="KW-0720">Serine protease</keyword>
<accession>A0ABP9PFL8</accession>
<dbReference type="InterPro" id="IPR034193">
    <property type="entry name" value="PCSK9_ProteinaseK-like"/>
</dbReference>
<feature type="signal peptide" evidence="6">
    <location>
        <begin position="1"/>
        <end position="16"/>
    </location>
</feature>
<dbReference type="PROSITE" id="PS00137">
    <property type="entry name" value="SUBTILASE_HIS"/>
    <property type="match status" value="1"/>
</dbReference>
<dbReference type="PROSITE" id="PS51892">
    <property type="entry name" value="SUBTILASE"/>
    <property type="match status" value="1"/>
</dbReference>
<feature type="domain" description="Peptidase S8/S53" evidence="7">
    <location>
        <begin position="127"/>
        <end position="354"/>
    </location>
</feature>
<organism evidence="9 10">
    <name type="scientific">Pseudonocardia eucalypti</name>
    <dbReference type="NCBI Taxonomy" id="648755"/>
    <lineage>
        <taxon>Bacteria</taxon>
        <taxon>Bacillati</taxon>
        <taxon>Actinomycetota</taxon>
        <taxon>Actinomycetes</taxon>
        <taxon>Pseudonocardiales</taxon>
        <taxon>Pseudonocardiaceae</taxon>
        <taxon>Pseudonocardia</taxon>
    </lineage>
</organism>
<gene>
    <name evidence="9" type="ORF">GCM10023321_03910</name>
</gene>
<dbReference type="Gene3D" id="3.40.50.200">
    <property type="entry name" value="Peptidase S8/S53 domain"/>
    <property type="match status" value="1"/>
</dbReference>
<feature type="domain" description="Inhibitor I9" evidence="8">
    <location>
        <begin position="37"/>
        <end position="83"/>
    </location>
</feature>
<dbReference type="InterPro" id="IPR015500">
    <property type="entry name" value="Peptidase_S8_subtilisin-rel"/>
</dbReference>
<dbReference type="SUPFAM" id="SSF52743">
    <property type="entry name" value="Subtilisin-like"/>
    <property type="match status" value="1"/>
</dbReference>
<keyword evidence="6" id="KW-0732">Signal</keyword>